<keyword evidence="7" id="KW-0732">Signal</keyword>
<dbReference type="PANTHER" id="PTHR10044:SF139">
    <property type="entry name" value="DEATH-ASSOCIATED INHIBITOR OF APOPTOSIS 2"/>
    <property type="match status" value="1"/>
</dbReference>
<evidence type="ECO:0000313" key="12">
    <source>
        <dbReference type="RefSeq" id="XP_055890003.1"/>
    </source>
</evidence>
<organism evidence="9 10">
    <name type="scientific">Biomphalaria glabrata</name>
    <name type="common">Bloodfluke planorb</name>
    <name type="synonym">Freshwater snail</name>
    <dbReference type="NCBI Taxonomy" id="6526"/>
    <lineage>
        <taxon>Eukaryota</taxon>
        <taxon>Metazoa</taxon>
        <taxon>Spiralia</taxon>
        <taxon>Lophotrochozoa</taxon>
        <taxon>Mollusca</taxon>
        <taxon>Gastropoda</taxon>
        <taxon>Heterobranchia</taxon>
        <taxon>Euthyneura</taxon>
        <taxon>Panpulmonata</taxon>
        <taxon>Hygrophila</taxon>
        <taxon>Lymnaeoidea</taxon>
        <taxon>Planorbidae</taxon>
        <taxon>Biomphalaria</taxon>
    </lineage>
</organism>
<keyword evidence="3 5" id="KW-0863">Zinc-finger</keyword>
<dbReference type="Pfam" id="PF13920">
    <property type="entry name" value="zf-C3HC4_3"/>
    <property type="match status" value="1"/>
</dbReference>
<evidence type="ECO:0000256" key="2">
    <source>
        <dbReference type="ARBA" id="ARBA00022723"/>
    </source>
</evidence>
<keyword evidence="4" id="KW-0862">Zinc</keyword>
<feature type="compositionally biased region" description="Polar residues" evidence="6">
    <location>
        <begin position="937"/>
        <end position="947"/>
    </location>
</feature>
<dbReference type="OrthoDB" id="8196455at2759"/>
<name>A0A9W3AS12_BIOGL</name>
<evidence type="ECO:0000313" key="9">
    <source>
        <dbReference type="Proteomes" id="UP001165740"/>
    </source>
</evidence>
<dbReference type="Gene3D" id="1.10.1170.10">
    <property type="entry name" value="Inhibitor Of Apoptosis Protein (2mihbC-IAP-1), Chain A"/>
    <property type="match status" value="1"/>
</dbReference>
<dbReference type="GO" id="GO:0008270">
    <property type="term" value="F:zinc ion binding"/>
    <property type="evidence" value="ECO:0007669"/>
    <property type="project" value="UniProtKB-KW"/>
</dbReference>
<feature type="region of interest" description="Disordered" evidence="6">
    <location>
        <begin position="843"/>
        <end position="907"/>
    </location>
</feature>
<dbReference type="InterPro" id="IPR001841">
    <property type="entry name" value="Znf_RING"/>
</dbReference>
<feature type="compositionally biased region" description="Polar residues" evidence="6">
    <location>
        <begin position="919"/>
        <end position="928"/>
    </location>
</feature>
<protein>
    <submittedName>
        <fullName evidence="10 11">Uncharacterized protein LOC106076696 isoform X1</fullName>
    </submittedName>
</protein>
<reference evidence="10 11" key="1">
    <citation type="submission" date="2025-04" db="UniProtKB">
        <authorList>
            <consortium name="RefSeq"/>
        </authorList>
    </citation>
    <scope>IDENTIFICATION</scope>
</reference>
<evidence type="ECO:0000256" key="3">
    <source>
        <dbReference type="ARBA" id="ARBA00022771"/>
    </source>
</evidence>
<dbReference type="Pfam" id="PF00653">
    <property type="entry name" value="BIR"/>
    <property type="match status" value="1"/>
</dbReference>
<feature type="region of interest" description="Disordered" evidence="6">
    <location>
        <begin position="919"/>
        <end position="947"/>
    </location>
</feature>
<dbReference type="SUPFAM" id="SSF50494">
    <property type="entry name" value="Trypsin-like serine proteases"/>
    <property type="match status" value="1"/>
</dbReference>
<keyword evidence="2" id="KW-0479">Metal-binding</keyword>
<dbReference type="RefSeq" id="XP_055890001.1">
    <property type="nucleotide sequence ID" value="XM_056034026.1"/>
</dbReference>
<proteinExistence type="inferred from homology"/>
<dbReference type="PROSITE" id="PS50143">
    <property type="entry name" value="BIR_REPEAT_2"/>
    <property type="match status" value="1"/>
</dbReference>
<sequence>MAFFLHLIIFCLVLFLILSAPTNQEKAQNENYQNVLDVNKFGNGSKEKLSHSMINNLTMCERNISFNQTLNERCICVSQELCLTLNPVTNDSLNENFFKAVSFLEDLEKNLISLVTMKTVQSNDETDLSHNKRVSGRFKVFCQNSGAINLKTRRTVCHSPLPTRGFTIERFHDRNSLRSNITYEYSYHDKTTQTVVKAVLYLLTILMISRRISFKVKLSENKNPSLISFTSHDKFVDLDIYSMLKSYTDKKIDISSIFKDSDASLFALKTRAFSYLRNCFAYPVFNMARLASYRHIASAQSPVSFVELSEAGFRYSGQESIVCESCLKSNPLMSVVSSPSNAVYHSQGCVRIKSATSTEESPDRGASCIDSTATNQQETVSSFTSSIGELLPTVLAYFQELANEVQEYSFNVPRSINTDLFRNQFSRNACNRNSAAHAKYFPLESLNIQSLPRENQDELVFQLVKILAKLTVKIECTENNTCGSGYIVNYACKELSTNELQAVPSLNGKLGDLVHQQKLGVIYVQTTSHVVLDGQGVVRDTEVTLSLDNNIYKNVKLSGKSVLFHSKKGIFQSILICLTPDLNIIRTLDKLQNDLIDHVKRIPNSLKESMSQSVYVISHPHGEEKMLSFGKALPRNYIIFSDNERGDCLVELKDPLKTSDLDENKRTALVYDSLTCNGSSGALVITFKRSSDSSDWRLDIWTHNAINDLDEMGVAAPREYLLVSGRSITRSQDGASNLPAPNVLSSAGVPPPQSLNGDFPLYPMYSRLQKRRESLQSWMFSNILDPNMLAQIGFFYAGYGDCVRCFQCGLGLRSWKLGDDVLVEHTKFRPSCSLLQSILARRNSNSTNEDQSPAQTAAPLNDSNGLDTPKFQMLLAPRSTQNTAVNTEQPSSTQSNAIGQSSLPEDNTQDVIPAAFTSEGNLTNVSSNDHYEGQGLETPTTLSQGNHTSAKQVTVSLLKKENQMLHKLLSCRMCKQAPIKELFLPCGHLYACSECSQKLRECPACQKRILGTATTFFA</sequence>
<keyword evidence="9" id="KW-1185">Reference proteome</keyword>
<dbReference type="InterPro" id="IPR001370">
    <property type="entry name" value="BIR_rpt"/>
</dbReference>
<evidence type="ECO:0000313" key="13">
    <source>
        <dbReference type="RefSeq" id="XP_055890004.1"/>
    </source>
</evidence>
<evidence type="ECO:0000259" key="8">
    <source>
        <dbReference type="PROSITE" id="PS50089"/>
    </source>
</evidence>
<dbReference type="InterPro" id="IPR009003">
    <property type="entry name" value="Peptidase_S1_PA"/>
</dbReference>
<dbReference type="PANTHER" id="PTHR10044">
    <property type="entry name" value="INHIBITOR OF APOPTOSIS"/>
    <property type="match status" value="1"/>
</dbReference>
<dbReference type="InterPro" id="IPR050784">
    <property type="entry name" value="IAP"/>
</dbReference>
<evidence type="ECO:0000256" key="7">
    <source>
        <dbReference type="SAM" id="SignalP"/>
    </source>
</evidence>
<feature type="domain" description="RING-type" evidence="8">
    <location>
        <begin position="971"/>
        <end position="1006"/>
    </location>
</feature>
<dbReference type="Gene3D" id="3.30.40.10">
    <property type="entry name" value="Zinc/RING finger domain, C3HC4 (zinc finger)"/>
    <property type="match status" value="1"/>
</dbReference>
<dbReference type="FunFam" id="1.10.1170.10:FF:000002">
    <property type="entry name" value="Baculoviral IAP repeat containing 7"/>
    <property type="match status" value="1"/>
</dbReference>
<dbReference type="AlphaFoldDB" id="A0A9W3AS12"/>
<evidence type="ECO:0000256" key="4">
    <source>
        <dbReference type="ARBA" id="ARBA00022833"/>
    </source>
</evidence>
<dbReference type="RefSeq" id="XP_055890004.1">
    <property type="nucleotide sequence ID" value="XM_056034029.1"/>
</dbReference>
<dbReference type="SUPFAM" id="SSF57924">
    <property type="entry name" value="Inhibitor of apoptosis (IAP) repeat"/>
    <property type="match status" value="1"/>
</dbReference>
<evidence type="ECO:0000256" key="1">
    <source>
        <dbReference type="ARBA" id="ARBA00006672"/>
    </source>
</evidence>
<comment type="similarity">
    <text evidence="1">Belongs to the IAP family.</text>
</comment>
<feature type="chain" id="PRO_5044702956" evidence="7">
    <location>
        <begin position="20"/>
        <end position="1018"/>
    </location>
</feature>
<evidence type="ECO:0000256" key="5">
    <source>
        <dbReference type="PROSITE-ProRule" id="PRU00175"/>
    </source>
</evidence>
<evidence type="ECO:0000313" key="10">
    <source>
        <dbReference type="RefSeq" id="XP_055890001.1"/>
    </source>
</evidence>
<evidence type="ECO:0000256" key="6">
    <source>
        <dbReference type="SAM" id="MobiDB-lite"/>
    </source>
</evidence>
<dbReference type="PROSITE" id="PS50089">
    <property type="entry name" value="ZF_RING_2"/>
    <property type="match status" value="1"/>
</dbReference>
<evidence type="ECO:0000313" key="11">
    <source>
        <dbReference type="RefSeq" id="XP_055890002.1"/>
    </source>
</evidence>
<dbReference type="CDD" id="cd00022">
    <property type="entry name" value="BIR"/>
    <property type="match status" value="1"/>
</dbReference>
<dbReference type="Proteomes" id="UP001165740">
    <property type="component" value="Chromosome 6"/>
</dbReference>
<dbReference type="SMART" id="SM00238">
    <property type="entry name" value="BIR"/>
    <property type="match status" value="1"/>
</dbReference>
<feature type="signal peptide" evidence="7">
    <location>
        <begin position="1"/>
        <end position="19"/>
    </location>
</feature>
<dbReference type="GeneID" id="106076696"/>
<feature type="compositionally biased region" description="Polar residues" evidence="6">
    <location>
        <begin position="878"/>
        <end position="907"/>
    </location>
</feature>
<feature type="compositionally biased region" description="Polar residues" evidence="6">
    <location>
        <begin position="843"/>
        <end position="855"/>
    </location>
</feature>
<dbReference type="RefSeq" id="XP_055890002.1">
    <property type="nucleotide sequence ID" value="XM_056034027.1"/>
</dbReference>
<dbReference type="InterPro" id="IPR013083">
    <property type="entry name" value="Znf_RING/FYVE/PHD"/>
</dbReference>
<gene>
    <name evidence="10 11 12 13" type="primary">LOC106076696</name>
</gene>
<dbReference type="RefSeq" id="XP_055890003.1">
    <property type="nucleotide sequence ID" value="XM_056034028.1"/>
</dbReference>
<accession>A0A9W3AS12</accession>